<dbReference type="PANTHER" id="PTHR36455:SF1">
    <property type="entry name" value="BLR8292 PROTEIN"/>
    <property type="match status" value="1"/>
</dbReference>
<dbReference type="EMBL" id="JACBXX010000223">
    <property type="protein sequence ID" value="NYS97391.1"/>
    <property type="molecule type" value="Genomic_DNA"/>
</dbReference>
<comment type="caution">
    <text evidence="1">The sequence shown here is derived from an EMBL/GenBank/DDBJ whole genome shotgun (WGS) entry which is preliminary data.</text>
</comment>
<protein>
    <submittedName>
        <fullName evidence="1">IS66 family insertion sequence element accessory protein TnpB</fullName>
    </submittedName>
</protein>
<dbReference type="Proteomes" id="UP000589521">
    <property type="component" value="Unassembled WGS sequence"/>
</dbReference>
<evidence type="ECO:0000313" key="2">
    <source>
        <dbReference type="Proteomes" id="UP000589521"/>
    </source>
</evidence>
<evidence type="ECO:0000313" key="1">
    <source>
        <dbReference type="EMBL" id="NYS97391.1"/>
    </source>
</evidence>
<dbReference type="PANTHER" id="PTHR36455">
    <property type="match status" value="1"/>
</dbReference>
<dbReference type="InterPro" id="IPR008878">
    <property type="entry name" value="Transposase_IS66_Orf2"/>
</dbReference>
<dbReference type="RefSeq" id="WP_179925937.1">
    <property type="nucleotide sequence ID" value="NZ_JACBXX010000223.1"/>
</dbReference>
<reference evidence="1 2" key="1">
    <citation type="submission" date="2020-07" db="EMBL/GenBank/DDBJ databases">
        <title>MOT database genomes.</title>
        <authorList>
            <person name="Joseph S."/>
            <person name="Aduse-Opoku J."/>
            <person name="Hashim A."/>
            <person name="Wade W."/>
            <person name="Curtis M."/>
        </authorList>
    </citation>
    <scope>NUCLEOTIDE SEQUENCE [LARGE SCALE GENOMIC DNA]</scope>
    <source>
        <strain evidence="1 2">STR</strain>
    </source>
</reference>
<proteinExistence type="predicted"/>
<dbReference type="NCBIfam" id="NF033819">
    <property type="entry name" value="IS66_TnpB"/>
    <property type="match status" value="1"/>
</dbReference>
<accession>A0A7Z0M7Y0</accession>
<name>A0A7Z0M7Y0_9STRE</name>
<dbReference type="Pfam" id="PF05717">
    <property type="entry name" value="TnpB_IS66"/>
    <property type="match status" value="1"/>
</dbReference>
<feature type="non-terminal residue" evidence="1">
    <location>
        <position position="119"/>
    </location>
</feature>
<organism evidence="1 2">
    <name type="scientific">Streptococcus danieliae</name>
    <dbReference type="NCBI Taxonomy" id="747656"/>
    <lineage>
        <taxon>Bacteria</taxon>
        <taxon>Bacillati</taxon>
        <taxon>Bacillota</taxon>
        <taxon>Bacilli</taxon>
        <taxon>Lactobacillales</taxon>
        <taxon>Streptococcaceae</taxon>
        <taxon>Streptococcus</taxon>
    </lineage>
</organism>
<dbReference type="AlphaFoldDB" id="A0A7Z0M7Y0"/>
<gene>
    <name evidence="1" type="primary">tnpB</name>
    <name evidence="1" type="ORF">HZY94_09560</name>
</gene>
<sequence>MPINLLDLGLVHLVCGKTDMRQGIDSLAYLIKTQFQLDPFSGQVFLFCGSQKDRFKALYWDGQGFWLLYKRFENGKLTWPDGEKKILTLTSEQVDWLMKGFSTTPKINPTKSRDFNCNG</sequence>